<dbReference type="Proteomes" id="UP000190744">
    <property type="component" value="Unassembled WGS sequence"/>
</dbReference>
<gene>
    <name evidence="1" type="ORF">PEBR_04338</name>
</gene>
<organism evidence="1 2">
    <name type="scientific">Penicillium brasilianum</name>
    <dbReference type="NCBI Taxonomy" id="104259"/>
    <lineage>
        <taxon>Eukaryota</taxon>
        <taxon>Fungi</taxon>
        <taxon>Dikarya</taxon>
        <taxon>Ascomycota</taxon>
        <taxon>Pezizomycotina</taxon>
        <taxon>Eurotiomycetes</taxon>
        <taxon>Eurotiomycetidae</taxon>
        <taxon>Eurotiales</taxon>
        <taxon>Aspergillaceae</taxon>
        <taxon>Penicillium</taxon>
    </lineage>
</organism>
<reference evidence="2" key="1">
    <citation type="submission" date="2015-09" db="EMBL/GenBank/DDBJ databases">
        <authorList>
            <person name="Fill T.P."/>
            <person name="Baretta J.F."/>
            <person name="de Almeida L.G."/>
            <person name="Rocha M."/>
            <person name="de Souza D.H."/>
            <person name="Malavazi I."/>
            <person name="Cerdeira L.T."/>
            <person name="Hong H."/>
            <person name="Samborskyy M."/>
            <person name="de Vasconcelos A.T."/>
            <person name="Leadlay P."/>
            <person name="Rodrigues-Filho E."/>
        </authorList>
    </citation>
    <scope>NUCLEOTIDE SEQUENCE [LARGE SCALE GENOMIC DNA]</scope>
    <source>
        <strain evidence="2">LaBioMMi 136</strain>
    </source>
</reference>
<protein>
    <submittedName>
        <fullName evidence="1">Uncharacterized protein</fullName>
    </submittedName>
</protein>
<sequence>MRLPRLNLDLVGMFPAPNPIYCSSDITIKTRRSLNARIVTQFWVEPTVKRGESTELHQKYRALRHNLYDAVLIERVQLTVDGPAATLLNHVRDRTEGIWIGKWQIDRLYLSGLWWLIQKK</sequence>
<accession>A0A1S9RYP3</accession>
<comment type="caution">
    <text evidence="1">The sequence shown here is derived from an EMBL/GenBank/DDBJ whole genome shotgun (WGS) entry which is preliminary data.</text>
</comment>
<proteinExistence type="predicted"/>
<evidence type="ECO:0000313" key="2">
    <source>
        <dbReference type="Proteomes" id="UP000190744"/>
    </source>
</evidence>
<dbReference type="EMBL" id="LJBN01000068">
    <property type="protein sequence ID" value="OOQ90526.1"/>
    <property type="molecule type" value="Genomic_DNA"/>
</dbReference>
<evidence type="ECO:0000313" key="1">
    <source>
        <dbReference type="EMBL" id="OOQ90526.1"/>
    </source>
</evidence>
<dbReference type="AlphaFoldDB" id="A0A1S9RYP3"/>
<name>A0A1S9RYP3_PENBI</name>